<dbReference type="PANTHER" id="PTHR12526">
    <property type="entry name" value="GLYCOSYLTRANSFERASE"/>
    <property type="match status" value="1"/>
</dbReference>
<dbReference type="Pfam" id="PF00534">
    <property type="entry name" value="Glycos_transf_1"/>
    <property type="match status" value="1"/>
</dbReference>
<organism evidence="6">
    <name type="scientific">Singulisphaera sp. Ch08</name>
    <dbReference type="NCBI Taxonomy" id="3120278"/>
    <lineage>
        <taxon>Bacteria</taxon>
        <taxon>Pseudomonadati</taxon>
        <taxon>Planctomycetota</taxon>
        <taxon>Planctomycetia</taxon>
        <taxon>Isosphaerales</taxon>
        <taxon>Isosphaeraceae</taxon>
        <taxon>Singulisphaera</taxon>
    </lineage>
</organism>
<sequence length="397" mass="44580">MDPLKPRVLVITTMFPNPALPNFGIFVARRLRAASEYADLEILSPVPWFPFGTCLKRYRHRKLIPLRSEAFGLKVQYPRFLSIPRYFKPFDAVFLAVSIWWASRGSKFDLIDAQLAFPEGWAARLLAMIRRVPFCITVRGHDVNHLPEFPVRGQQVRYALSGATRVMSVAEALRQCVVSLGCPEERTETIPNGVDMKTFRPIPREVACQILKLELAKRYLVSVGHLVERKGHHILIESLALLKQRQRPVPTLVIIGAASEEGDYSQVLRELIAKHGLEKEVLLVGEQPPERLPFWYSAADALCLASSKEGWANVLLESLACGTPVIGTRVWGTPEVICHESLGILVTRDAESFAAAFEQLRQSSFLKDDLVRHASEYSWEQAGRKLAANYQLAIGTG</sequence>
<feature type="domain" description="Glycosyl transferase family 1" evidence="4">
    <location>
        <begin position="213"/>
        <end position="367"/>
    </location>
</feature>
<name>A0AAU7CCY3_9BACT</name>
<feature type="domain" description="Glycosyltransferase subfamily 4-like N-terminal" evidence="5">
    <location>
        <begin position="78"/>
        <end position="196"/>
    </location>
</feature>
<dbReference type="Pfam" id="PF13439">
    <property type="entry name" value="Glyco_transf_4"/>
    <property type="match status" value="1"/>
</dbReference>
<reference evidence="6" key="1">
    <citation type="submission" date="2024-05" db="EMBL/GenBank/DDBJ databases">
        <title>Planctomycetes of the genus Singulisphaera possess chitinolytic capabilities.</title>
        <authorList>
            <person name="Ivanova A."/>
        </authorList>
    </citation>
    <scope>NUCLEOTIDE SEQUENCE</scope>
    <source>
        <strain evidence="6">Ch08T</strain>
    </source>
</reference>
<comment type="similarity">
    <text evidence="1">Belongs to the glycosyltransferase group 1 family. Glycosyltransferase 4 subfamily.</text>
</comment>
<evidence type="ECO:0000256" key="3">
    <source>
        <dbReference type="ARBA" id="ARBA00022679"/>
    </source>
</evidence>
<evidence type="ECO:0000256" key="1">
    <source>
        <dbReference type="ARBA" id="ARBA00009481"/>
    </source>
</evidence>
<evidence type="ECO:0000256" key="2">
    <source>
        <dbReference type="ARBA" id="ARBA00022676"/>
    </source>
</evidence>
<evidence type="ECO:0000259" key="4">
    <source>
        <dbReference type="Pfam" id="PF00534"/>
    </source>
</evidence>
<proteinExistence type="inferred from homology"/>
<accession>A0AAU7CCY3</accession>
<gene>
    <name evidence="6" type="ORF">V5E97_33415</name>
</gene>
<dbReference type="GO" id="GO:0016757">
    <property type="term" value="F:glycosyltransferase activity"/>
    <property type="evidence" value="ECO:0007669"/>
    <property type="project" value="UniProtKB-KW"/>
</dbReference>
<dbReference type="RefSeq" id="WP_406695906.1">
    <property type="nucleotide sequence ID" value="NZ_CP155447.1"/>
</dbReference>
<keyword evidence="3 6" id="KW-0808">Transferase</keyword>
<protein>
    <submittedName>
        <fullName evidence="6">Glycosyltransferase</fullName>
        <ecNumber evidence="6">2.4.-.-</ecNumber>
    </submittedName>
</protein>
<dbReference type="EMBL" id="CP155447">
    <property type="protein sequence ID" value="XBH03169.1"/>
    <property type="molecule type" value="Genomic_DNA"/>
</dbReference>
<dbReference type="InterPro" id="IPR028098">
    <property type="entry name" value="Glyco_trans_4-like_N"/>
</dbReference>
<evidence type="ECO:0000259" key="5">
    <source>
        <dbReference type="Pfam" id="PF13439"/>
    </source>
</evidence>
<dbReference type="Gene3D" id="3.40.50.2000">
    <property type="entry name" value="Glycogen Phosphorylase B"/>
    <property type="match status" value="2"/>
</dbReference>
<dbReference type="PANTHER" id="PTHR12526:SF640">
    <property type="entry name" value="COLANIC ACID BIOSYNTHESIS GLYCOSYLTRANSFERASE WCAL-RELATED"/>
    <property type="match status" value="1"/>
</dbReference>
<dbReference type="EC" id="2.4.-.-" evidence="6"/>
<dbReference type="InterPro" id="IPR001296">
    <property type="entry name" value="Glyco_trans_1"/>
</dbReference>
<dbReference type="SUPFAM" id="SSF53756">
    <property type="entry name" value="UDP-Glycosyltransferase/glycogen phosphorylase"/>
    <property type="match status" value="1"/>
</dbReference>
<dbReference type="AlphaFoldDB" id="A0AAU7CCY3"/>
<keyword evidence="2 6" id="KW-0328">Glycosyltransferase</keyword>
<evidence type="ECO:0000313" key="6">
    <source>
        <dbReference type="EMBL" id="XBH03169.1"/>
    </source>
</evidence>